<dbReference type="InterPro" id="IPR006119">
    <property type="entry name" value="Resolv_N"/>
</dbReference>
<dbReference type="Pfam" id="PF00239">
    <property type="entry name" value="Resolvase"/>
    <property type="match status" value="1"/>
</dbReference>
<dbReference type="Proteomes" id="UP000216020">
    <property type="component" value="Unassembled WGS sequence"/>
</dbReference>
<dbReference type="EMBL" id="NEVM01000005">
    <property type="protein sequence ID" value="OZI30884.1"/>
    <property type="molecule type" value="Genomic_DNA"/>
</dbReference>
<sequence length="198" mass="21501">MSNLAYYRVSTQGQAIDSQRSAFRGVSDMKEFIDIGISGKTLMRERPQAAAMLAYIREGDLLHVYALDRLGRDSIDVQTTVRDLLERGVRLYVHGIGEIAPGPTGALVVALLAQVADMERARINERTSDGKRIAKESFDRTGKTHHGKASLGGRPATHDLPAIAAWRKEQGASLAATAQHFGASIATVKRACSTDIKE</sequence>
<keyword evidence="1" id="KW-0238">DNA-binding</keyword>
<dbReference type="OrthoDB" id="8585334at2"/>
<dbReference type="SMART" id="SM00857">
    <property type="entry name" value="Resolvase"/>
    <property type="match status" value="1"/>
</dbReference>
<protein>
    <submittedName>
        <fullName evidence="5">Resolvase</fullName>
    </submittedName>
</protein>
<feature type="compositionally biased region" description="Basic and acidic residues" evidence="3">
    <location>
        <begin position="131"/>
        <end position="142"/>
    </location>
</feature>
<evidence type="ECO:0000313" key="6">
    <source>
        <dbReference type="Proteomes" id="UP000216020"/>
    </source>
</evidence>
<dbReference type="Gene3D" id="3.40.50.1390">
    <property type="entry name" value="Resolvase, N-terminal catalytic domain"/>
    <property type="match status" value="1"/>
</dbReference>
<dbReference type="GO" id="GO:0003677">
    <property type="term" value="F:DNA binding"/>
    <property type="evidence" value="ECO:0007669"/>
    <property type="project" value="UniProtKB-KW"/>
</dbReference>
<dbReference type="AlphaFoldDB" id="A0A261S0L4"/>
<keyword evidence="2" id="KW-0233">DNA recombination</keyword>
<accession>A0A261S0L4</accession>
<dbReference type="GO" id="GO:0000150">
    <property type="term" value="F:DNA strand exchange activity"/>
    <property type="evidence" value="ECO:0007669"/>
    <property type="project" value="InterPro"/>
</dbReference>
<dbReference type="CDD" id="cd03768">
    <property type="entry name" value="SR_ResInv"/>
    <property type="match status" value="1"/>
</dbReference>
<dbReference type="PANTHER" id="PTHR30461:SF2">
    <property type="entry name" value="SERINE RECOMBINASE PINE-RELATED"/>
    <property type="match status" value="1"/>
</dbReference>
<evidence type="ECO:0000256" key="2">
    <source>
        <dbReference type="ARBA" id="ARBA00023172"/>
    </source>
</evidence>
<evidence type="ECO:0000256" key="3">
    <source>
        <dbReference type="SAM" id="MobiDB-lite"/>
    </source>
</evidence>
<feature type="region of interest" description="Disordered" evidence="3">
    <location>
        <begin position="131"/>
        <end position="154"/>
    </location>
</feature>
<evidence type="ECO:0000256" key="1">
    <source>
        <dbReference type="ARBA" id="ARBA00023125"/>
    </source>
</evidence>
<evidence type="ECO:0000259" key="4">
    <source>
        <dbReference type="PROSITE" id="PS51736"/>
    </source>
</evidence>
<reference evidence="6" key="1">
    <citation type="submission" date="2017-05" db="EMBL/GenBank/DDBJ databases">
        <title>Complete and WGS of Bordetella genogroups.</title>
        <authorList>
            <person name="Spilker T."/>
            <person name="Lipuma J."/>
        </authorList>
    </citation>
    <scope>NUCLEOTIDE SEQUENCE [LARGE SCALE GENOMIC DNA]</scope>
    <source>
        <strain evidence="6">AU16122</strain>
    </source>
</reference>
<comment type="caution">
    <text evidence="5">The sequence shown here is derived from an EMBL/GenBank/DDBJ whole genome shotgun (WGS) entry which is preliminary data.</text>
</comment>
<name>A0A261S0L4_9BORD</name>
<dbReference type="PROSITE" id="PS51736">
    <property type="entry name" value="RECOMBINASES_3"/>
    <property type="match status" value="1"/>
</dbReference>
<keyword evidence="6" id="KW-1185">Reference proteome</keyword>
<dbReference type="PANTHER" id="PTHR30461">
    <property type="entry name" value="DNA-INVERTASE FROM LAMBDOID PROPHAGE"/>
    <property type="match status" value="1"/>
</dbReference>
<organism evidence="5 6">
    <name type="scientific">Bordetella genomosp. 10</name>
    <dbReference type="NCBI Taxonomy" id="1416804"/>
    <lineage>
        <taxon>Bacteria</taxon>
        <taxon>Pseudomonadati</taxon>
        <taxon>Pseudomonadota</taxon>
        <taxon>Betaproteobacteria</taxon>
        <taxon>Burkholderiales</taxon>
        <taxon>Alcaligenaceae</taxon>
        <taxon>Bordetella</taxon>
    </lineage>
</organism>
<evidence type="ECO:0000313" key="5">
    <source>
        <dbReference type="EMBL" id="OZI30884.1"/>
    </source>
</evidence>
<dbReference type="SUPFAM" id="SSF53041">
    <property type="entry name" value="Resolvase-like"/>
    <property type="match status" value="1"/>
</dbReference>
<dbReference type="InterPro" id="IPR036162">
    <property type="entry name" value="Resolvase-like_N_sf"/>
</dbReference>
<dbReference type="RefSeq" id="WP_094855305.1">
    <property type="nucleotide sequence ID" value="NZ_NEVM01000005.1"/>
</dbReference>
<proteinExistence type="predicted"/>
<feature type="domain" description="Resolvase/invertase-type recombinase catalytic" evidence="4">
    <location>
        <begin position="2"/>
        <end position="138"/>
    </location>
</feature>
<gene>
    <name evidence="5" type="ORF">CAL29_23235</name>
</gene>
<dbReference type="InterPro" id="IPR050639">
    <property type="entry name" value="SSR_resolvase"/>
</dbReference>